<name>A0A9W8AQS8_9FUNG</name>
<gene>
    <name evidence="6" type="ORF">IWQ62_005250</name>
</gene>
<accession>A0A9W8AQS8</accession>
<evidence type="ECO:0000256" key="2">
    <source>
        <dbReference type="ARBA" id="ARBA00022771"/>
    </source>
</evidence>
<proteinExistence type="predicted"/>
<evidence type="ECO:0000256" key="3">
    <source>
        <dbReference type="ARBA" id="ARBA00022833"/>
    </source>
</evidence>
<keyword evidence="7" id="KW-1185">Reference proteome</keyword>
<dbReference type="PROSITE" id="PS50103">
    <property type="entry name" value="ZF_C3H1"/>
    <property type="match status" value="1"/>
</dbReference>
<evidence type="ECO:0000259" key="5">
    <source>
        <dbReference type="PROSITE" id="PS50103"/>
    </source>
</evidence>
<dbReference type="Pfam" id="PF00642">
    <property type="entry name" value="zf-CCCH"/>
    <property type="match status" value="1"/>
</dbReference>
<keyword evidence="3 4" id="KW-0862">Zinc</keyword>
<dbReference type="EMBL" id="JANBPY010002081">
    <property type="protein sequence ID" value="KAJ1956679.1"/>
    <property type="molecule type" value="Genomic_DNA"/>
</dbReference>
<evidence type="ECO:0000256" key="1">
    <source>
        <dbReference type="ARBA" id="ARBA00022723"/>
    </source>
</evidence>
<dbReference type="Gene3D" id="4.10.1000.10">
    <property type="entry name" value="Zinc finger, CCCH-type"/>
    <property type="match status" value="1"/>
</dbReference>
<dbReference type="OrthoDB" id="10392589at2759"/>
<dbReference type="SMART" id="SM00356">
    <property type="entry name" value="ZnF_C3H1"/>
    <property type="match status" value="1"/>
</dbReference>
<dbReference type="InterPro" id="IPR019496">
    <property type="entry name" value="NUFIP1_cons_dom"/>
</dbReference>
<reference evidence="6" key="1">
    <citation type="submission" date="2022-07" db="EMBL/GenBank/DDBJ databases">
        <title>Phylogenomic reconstructions and comparative analyses of Kickxellomycotina fungi.</title>
        <authorList>
            <person name="Reynolds N.K."/>
            <person name="Stajich J.E."/>
            <person name="Barry K."/>
            <person name="Grigoriev I.V."/>
            <person name="Crous P."/>
            <person name="Smith M.E."/>
        </authorList>
    </citation>
    <scope>NUCLEOTIDE SEQUENCE</scope>
    <source>
        <strain evidence="6">RSA 1196</strain>
    </source>
</reference>
<keyword evidence="2 4" id="KW-0863">Zinc-finger</keyword>
<dbReference type="AlphaFoldDB" id="A0A9W8AQS8"/>
<dbReference type="Pfam" id="PF10453">
    <property type="entry name" value="NUFIP1"/>
    <property type="match status" value="1"/>
</dbReference>
<sequence length="198" mass="22251">MKRKLVPTNDPHVQIAQFRKRLATPEAVAEWIQQRKDRYPTLAKRSQLVPATTPEPTRSSPQQALVDLCAYASSDVESSSGSDVDPAVDALPAKVPSASSSAQPCRQFQRGRCPRGKRCPFVHPANQEPLINPPQSDLSVQGPFRRRGLRRQLLATDIRRDLKIVLCCLRYINDHHDFSTATKSTASFQRRPLIREMS</sequence>
<dbReference type="Proteomes" id="UP001150925">
    <property type="component" value="Unassembled WGS sequence"/>
</dbReference>
<dbReference type="SUPFAM" id="SSF90229">
    <property type="entry name" value="CCCH zinc finger"/>
    <property type="match status" value="1"/>
</dbReference>
<keyword evidence="1 4" id="KW-0479">Metal-binding</keyword>
<evidence type="ECO:0000313" key="6">
    <source>
        <dbReference type="EMBL" id="KAJ1956679.1"/>
    </source>
</evidence>
<dbReference type="InterPro" id="IPR000571">
    <property type="entry name" value="Znf_CCCH"/>
</dbReference>
<comment type="caution">
    <text evidence="6">The sequence shown here is derived from an EMBL/GenBank/DDBJ whole genome shotgun (WGS) entry which is preliminary data.</text>
</comment>
<organism evidence="6 7">
    <name type="scientific">Dispira parvispora</name>
    <dbReference type="NCBI Taxonomy" id="1520584"/>
    <lineage>
        <taxon>Eukaryota</taxon>
        <taxon>Fungi</taxon>
        <taxon>Fungi incertae sedis</taxon>
        <taxon>Zoopagomycota</taxon>
        <taxon>Kickxellomycotina</taxon>
        <taxon>Dimargaritomycetes</taxon>
        <taxon>Dimargaritales</taxon>
        <taxon>Dimargaritaceae</taxon>
        <taxon>Dispira</taxon>
    </lineage>
</organism>
<dbReference type="InterPro" id="IPR036855">
    <property type="entry name" value="Znf_CCCH_sf"/>
</dbReference>
<feature type="domain" description="C3H1-type" evidence="5">
    <location>
        <begin position="99"/>
        <end position="126"/>
    </location>
</feature>
<evidence type="ECO:0000256" key="4">
    <source>
        <dbReference type="PROSITE-ProRule" id="PRU00723"/>
    </source>
</evidence>
<evidence type="ECO:0000313" key="7">
    <source>
        <dbReference type="Proteomes" id="UP001150925"/>
    </source>
</evidence>
<feature type="zinc finger region" description="C3H1-type" evidence="4">
    <location>
        <begin position="99"/>
        <end position="126"/>
    </location>
</feature>
<dbReference type="GO" id="GO:0008270">
    <property type="term" value="F:zinc ion binding"/>
    <property type="evidence" value="ECO:0007669"/>
    <property type="project" value="UniProtKB-KW"/>
</dbReference>
<protein>
    <recommendedName>
        <fullName evidence="5">C3H1-type domain-containing protein</fullName>
    </recommendedName>
</protein>